<evidence type="ECO:0000313" key="2">
    <source>
        <dbReference type="EMBL" id="KXX80533.1"/>
    </source>
</evidence>
<sequence>MPSVAQESPTVQSCKKRRRDDNNNNHNNNNHHHHHHHQLQLYADVLAISIPSGANHHPFPSSHNASTTPRGAIFVDKNFDHGVLFQHQHQHQHLHHSSPHTTARKIIPLQSAKRRRTSVDRDVATSEGEPMQRSPCNSPSQKQQQQLQQQRLHHAKAAGKSRQTTAAADAPPSTALIDRCHICFRKPTKKSDLDSFADCQGCGQRTCYVCIRECLGWDPNLQPELLASPPTAATDASFTMLDADEVEHQGGEDIHDKTGKEK</sequence>
<feature type="compositionally biased region" description="Basic residues" evidence="1">
    <location>
        <begin position="29"/>
        <end position="38"/>
    </location>
</feature>
<protein>
    <submittedName>
        <fullName evidence="2">Uncharacterized protein</fullName>
    </submittedName>
</protein>
<evidence type="ECO:0000256" key="1">
    <source>
        <dbReference type="SAM" id="MobiDB-lite"/>
    </source>
</evidence>
<dbReference type="VEuPathDB" id="FungiDB:MMYC01_202596"/>
<evidence type="ECO:0000313" key="3">
    <source>
        <dbReference type="Proteomes" id="UP000078237"/>
    </source>
</evidence>
<feature type="region of interest" description="Disordered" evidence="1">
    <location>
        <begin position="242"/>
        <end position="262"/>
    </location>
</feature>
<gene>
    <name evidence="2" type="ORF">MMYC01_202596</name>
</gene>
<comment type="caution">
    <text evidence="2">The sequence shown here is derived from an EMBL/GenBank/DDBJ whole genome shotgun (WGS) entry which is preliminary data.</text>
</comment>
<feature type="compositionally biased region" description="Polar residues" evidence="1">
    <location>
        <begin position="1"/>
        <end position="13"/>
    </location>
</feature>
<name>A0A175WA98_9PEZI</name>
<proteinExistence type="predicted"/>
<keyword evidence="3" id="KW-1185">Reference proteome</keyword>
<reference evidence="2 3" key="1">
    <citation type="journal article" date="2016" name="Genome Announc.">
        <title>Genome Sequence of Madurella mycetomatis mm55, Isolated from a Human Mycetoma Case in Sudan.</title>
        <authorList>
            <person name="Smit S."/>
            <person name="Derks M.F."/>
            <person name="Bervoets S."/>
            <person name="Fahal A."/>
            <person name="van Leeuwen W."/>
            <person name="van Belkum A."/>
            <person name="van de Sande W.W."/>
        </authorList>
    </citation>
    <scope>NUCLEOTIDE SEQUENCE [LARGE SCALE GENOMIC DNA]</scope>
    <source>
        <strain evidence="3">mm55</strain>
    </source>
</reference>
<dbReference type="OrthoDB" id="5377226at2759"/>
<feature type="region of interest" description="Disordered" evidence="1">
    <location>
        <begin position="87"/>
        <end position="171"/>
    </location>
</feature>
<feature type="compositionally biased region" description="Basic and acidic residues" evidence="1">
    <location>
        <begin position="246"/>
        <end position="262"/>
    </location>
</feature>
<dbReference type="AlphaFoldDB" id="A0A175WA98"/>
<organism evidence="2 3">
    <name type="scientific">Madurella mycetomatis</name>
    <dbReference type="NCBI Taxonomy" id="100816"/>
    <lineage>
        <taxon>Eukaryota</taxon>
        <taxon>Fungi</taxon>
        <taxon>Dikarya</taxon>
        <taxon>Ascomycota</taxon>
        <taxon>Pezizomycotina</taxon>
        <taxon>Sordariomycetes</taxon>
        <taxon>Sordariomycetidae</taxon>
        <taxon>Sordariales</taxon>
        <taxon>Sordariales incertae sedis</taxon>
        <taxon>Madurella</taxon>
    </lineage>
</organism>
<dbReference type="Proteomes" id="UP000078237">
    <property type="component" value="Unassembled WGS sequence"/>
</dbReference>
<feature type="compositionally biased region" description="Low complexity" evidence="1">
    <location>
        <begin position="141"/>
        <end position="150"/>
    </location>
</feature>
<accession>A0A175WA98</accession>
<dbReference type="EMBL" id="LCTW02000057">
    <property type="protein sequence ID" value="KXX80533.1"/>
    <property type="molecule type" value="Genomic_DNA"/>
</dbReference>
<feature type="region of interest" description="Disordered" evidence="1">
    <location>
        <begin position="1"/>
        <end position="38"/>
    </location>
</feature>
<feature type="compositionally biased region" description="Basic residues" evidence="1">
    <location>
        <begin position="88"/>
        <end position="98"/>
    </location>
</feature>